<comment type="caution">
    <text evidence="5">The sequence shown here is derived from an EMBL/GenBank/DDBJ whole genome shotgun (WGS) entry which is preliminary data.</text>
</comment>
<dbReference type="InterPro" id="IPR033756">
    <property type="entry name" value="YlxH/NBP35"/>
</dbReference>
<gene>
    <name evidence="5" type="ORF">OEZ49_20940</name>
</gene>
<dbReference type="Proteomes" id="UP001321014">
    <property type="component" value="Unassembled WGS sequence"/>
</dbReference>
<comment type="caution">
    <text evidence="3">Lacks conserved residue(s) required for the propagation of feature annotation.</text>
</comment>
<keyword evidence="2" id="KW-0067">ATP-binding</keyword>
<dbReference type="InterPro" id="IPR001789">
    <property type="entry name" value="Sig_transdc_resp-reg_receiver"/>
</dbReference>
<organism evidence="5 6">
    <name type="scientific">Ruegeria marisflavi</name>
    <dbReference type="NCBI Taxonomy" id="2984152"/>
    <lineage>
        <taxon>Bacteria</taxon>
        <taxon>Pseudomonadati</taxon>
        <taxon>Pseudomonadota</taxon>
        <taxon>Alphaproteobacteria</taxon>
        <taxon>Rhodobacterales</taxon>
        <taxon>Roseobacteraceae</taxon>
        <taxon>Ruegeria</taxon>
    </lineage>
</organism>
<dbReference type="PANTHER" id="PTHR43384:SF6">
    <property type="entry name" value="SEPTUM SITE-DETERMINING PROTEIN MIND HOMOLOG, CHLOROPLASTIC"/>
    <property type="match status" value="1"/>
</dbReference>
<dbReference type="RefSeq" id="WP_263390107.1">
    <property type="nucleotide sequence ID" value="NZ_JAOVQN010000031.1"/>
</dbReference>
<proteinExistence type="predicted"/>
<feature type="domain" description="Response regulatory" evidence="4">
    <location>
        <begin position="6"/>
        <end position="124"/>
    </location>
</feature>
<sequence length="404" mass="43829">MTIARSIVLVADDDSIINTVTNAVGHVGSLSLEVRGGTLASINGSAVKLMNAHDLMVFRLSEPNDIDLVRSLRKQAGPKGRLLALSDENISLSDARALKKSGLDEILPFPISAEDLSEQIDRLATPSSMLPTIYAGSGRQRLGQVIGVCPVRGGVGASTFATNLADRLQGQSGIFRKQTRHRVAVVDLDMQFGTVASGLDLIPSNWLFQMARDNVTPDRTFLEQCLVTHSSGLEVLTAPEEFVPLDAINRKQIASLVDALRTEFDYVVIDLPRVMIDWLGAIVTSCNQMFLLTDMAVPSIRQAHRLIQFFAQERLELPLEIIACHETKPIFSTGHHAEAEQVLGRKVGHWLPHDPRHAKMALDRGQLLSKAANGSALSKAIRALSGKIIAETSDVASATNRKAA</sequence>
<dbReference type="Gene3D" id="3.40.50.2300">
    <property type="match status" value="1"/>
</dbReference>
<dbReference type="EMBL" id="JAOVQN010000031">
    <property type="protein sequence ID" value="MCU9840232.1"/>
    <property type="molecule type" value="Genomic_DNA"/>
</dbReference>
<protein>
    <submittedName>
        <fullName evidence="5">AAA family ATPase</fullName>
    </submittedName>
</protein>
<evidence type="ECO:0000256" key="3">
    <source>
        <dbReference type="PROSITE-ProRule" id="PRU00169"/>
    </source>
</evidence>
<dbReference type="Gene3D" id="3.40.50.300">
    <property type="entry name" value="P-loop containing nucleotide triphosphate hydrolases"/>
    <property type="match status" value="1"/>
</dbReference>
<dbReference type="PROSITE" id="PS50110">
    <property type="entry name" value="RESPONSE_REGULATORY"/>
    <property type="match status" value="1"/>
</dbReference>
<dbReference type="PANTHER" id="PTHR43384">
    <property type="entry name" value="SEPTUM SITE-DETERMINING PROTEIN MIND HOMOLOG, CHLOROPLASTIC-RELATED"/>
    <property type="match status" value="1"/>
</dbReference>
<evidence type="ECO:0000313" key="6">
    <source>
        <dbReference type="Proteomes" id="UP001321014"/>
    </source>
</evidence>
<evidence type="ECO:0000256" key="2">
    <source>
        <dbReference type="ARBA" id="ARBA00022840"/>
    </source>
</evidence>
<evidence type="ECO:0000313" key="5">
    <source>
        <dbReference type="EMBL" id="MCU9840232.1"/>
    </source>
</evidence>
<accession>A0ABT2WX15</accession>
<dbReference type="InterPro" id="IPR050625">
    <property type="entry name" value="ParA/MinD_ATPase"/>
</dbReference>
<evidence type="ECO:0000259" key="4">
    <source>
        <dbReference type="PROSITE" id="PS50110"/>
    </source>
</evidence>
<dbReference type="InterPro" id="IPR027417">
    <property type="entry name" value="P-loop_NTPase"/>
</dbReference>
<dbReference type="Pfam" id="PF10609">
    <property type="entry name" value="ParA"/>
    <property type="match status" value="1"/>
</dbReference>
<keyword evidence="1" id="KW-0547">Nucleotide-binding</keyword>
<name>A0ABT2WX15_9RHOB</name>
<keyword evidence="6" id="KW-1185">Reference proteome</keyword>
<reference evidence="5 6" key="1">
    <citation type="submission" date="2022-10" db="EMBL/GenBank/DDBJ databases">
        <title>Ruegeria sp. nov., isolated from ocean surface water.</title>
        <authorList>
            <person name="He W."/>
            <person name="Wang L."/>
            <person name="Zhang D.-F."/>
        </authorList>
    </citation>
    <scope>NUCLEOTIDE SEQUENCE [LARGE SCALE GENOMIC DNA]</scope>
    <source>
        <strain evidence="5 6">WL0004</strain>
    </source>
</reference>
<dbReference type="SUPFAM" id="SSF52540">
    <property type="entry name" value="P-loop containing nucleoside triphosphate hydrolases"/>
    <property type="match status" value="1"/>
</dbReference>
<evidence type="ECO:0000256" key="1">
    <source>
        <dbReference type="ARBA" id="ARBA00022741"/>
    </source>
</evidence>